<dbReference type="Pfam" id="PF14164">
    <property type="entry name" value="YqzH"/>
    <property type="match status" value="1"/>
</dbReference>
<proteinExistence type="predicted"/>
<dbReference type="InterPro" id="IPR025546">
    <property type="entry name" value="YqzH"/>
</dbReference>
<name>A0ABW4LUC0_9BACI</name>
<organism evidence="1 2">
    <name type="scientific">Bacillus salitolerans</name>
    <dbReference type="NCBI Taxonomy" id="1437434"/>
    <lineage>
        <taxon>Bacteria</taxon>
        <taxon>Bacillati</taxon>
        <taxon>Bacillota</taxon>
        <taxon>Bacilli</taxon>
        <taxon>Bacillales</taxon>
        <taxon>Bacillaceae</taxon>
        <taxon>Bacillus</taxon>
    </lineage>
</organism>
<dbReference type="EMBL" id="JBHUEM010000046">
    <property type="protein sequence ID" value="MFD1738749.1"/>
    <property type="molecule type" value="Genomic_DNA"/>
</dbReference>
<reference evidence="2" key="1">
    <citation type="journal article" date="2019" name="Int. J. Syst. Evol. Microbiol.">
        <title>The Global Catalogue of Microorganisms (GCM) 10K type strain sequencing project: providing services to taxonomists for standard genome sequencing and annotation.</title>
        <authorList>
            <consortium name="The Broad Institute Genomics Platform"/>
            <consortium name="The Broad Institute Genome Sequencing Center for Infectious Disease"/>
            <person name="Wu L."/>
            <person name="Ma J."/>
        </authorList>
    </citation>
    <scope>NUCLEOTIDE SEQUENCE [LARGE SCALE GENOMIC DNA]</scope>
    <source>
        <strain evidence="2">CCUG 49339</strain>
    </source>
</reference>
<sequence length="71" mass="8716">MNKQLIEKMIRNCFYQYQHTLETVPLTQQDYDTLYKKVIKTYTDDQDLHDIVQDVVYEFLTTDIEEDDYKK</sequence>
<dbReference type="RefSeq" id="WP_377929968.1">
    <property type="nucleotide sequence ID" value="NZ_JBHUEM010000046.1"/>
</dbReference>
<evidence type="ECO:0000313" key="1">
    <source>
        <dbReference type="EMBL" id="MFD1738749.1"/>
    </source>
</evidence>
<keyword evidence="2" id="KW-1185">Reference proteome</keyword>
<gene>
    <name evidence="1" type="ORF">ACFSCX_19720</name>
</gene>
<comment type="caution">
    <text evidence="1">The sequence shown here is derived from an EMBL/GenBank/DDBJ whole genome shotgun (WGS) entry which is preliminary data.</text>
</comment>
<protein>
    <submittedName>
        <fullName evidence="1">YqzH family protein</fullName>
    </submittedName>
</protein>
<accession>A0ABW4LUC0</accession>
<evidence type="ECO:0000313" key="2">
    <source>
        <dbReference type="Proteomes" id="UP001597214"/>
    </source>
</evidence>
<dbReference type="Proteomes" id="UP001597214">
    <property type="component" value="Unassembled WGS sequence"/>
</dbReference>